<sequence length="63" mass="7091">MIGIDLNPEYLSIKERLLSEEKIFTGSAKTNIIRLLPPLNITIAEADKFITSFNKLKQSIENG</sequence>
<dbReference type="AlphaFoldDB" id="A0A645AWU5"/>
<gene>
    <name evidence="1" type="ORF">SDC9_104450</name>
</gene>
<organism evidence="1">
    <name type="scientific">bioreactor metagenome</name>
    <dbReference type="NCBI Taxonomy" id="1076179"/>
    <lineage>
        <taxon>unclassified sequences</taxon>
        <taxon>metagenomes</taxon>
        <taxon>ecological metagenomes</taxon>
    </lineage>
</organism>
<evidence type="ECO:0000313" key="1">
    <source>
        <dbReference type="EMBL" id="MPM57627.1"/>
    </source>
</evidence>
<dbReference type="EMBL" id="VSSQ01016367">
    <property type="protein sequence ID" value="MPM57627.1"/>
    <property type="molecule type" value="Genomic_DNA"/>
</dbReference>
<name>A0A645AWU5_9ZZZZ</name>
<reference evidence="1" key="1">
    <citation type="submission" date="2019-08" db="EMBL/GenBank/DDBJ databases">
        <authorList>
            <person name="Kucharzyk K."/>
            <person name="Murdoch R.W."/>
            <person name="Higgins S."/>
            <person name="Loffler F."/>
        </authorList>
    </citation>
    <scope>NUCLEOTIDE SEQUENCE</scope>
</reference>
<evidence type="ECO:0008006" key="2">
    <source>
        <dbReference type="Google" id="ProtNLM"/>
    </source>
</evidence>
<comment type="caution">
    <text evidence="1">The sequence shown here is derived from an EMBL/GenBank/DDBJ whole genome shotgun (WGS) entry which is preliminary data.</text>
</comment>
<accession>A0A645AWU5</accession>
<protein>
    <recommendedName>
        <fullName evidence="2">Acetylornithine transaminase</fullName>
    </recommendedName>
</protein>
<dbReference type="InterPro" id="IPR015422">
    <property type="entry name" value="PyrdxlP-dep_Trfase_small"/>
</dbReference>
<proteinExistence type="predicted"/>
<dbReference type="Gene3D" id="3.90.1150.10">
    <property type="entry name" value="Aspartate Aminotransferase, domain 1"/>
    <property type="match status" value="1"/>
</dbReference>